<gene>
    <name evidence="11" type="ORF">SAMN05444370_11317</name>
</gene>
<feature type="transmembrane region" description="Helical" evidence="9">
    <location>
        <begin position="193"/>
        <end position="214"/>
    </location>
</feature>
<evidence type="ECO:0000256" key="3">
    <source>
        <dbReference type="ARBA" id="ARBA00022448"/>
    </source>
</evidence>
<keyword evidence="5 9" id="KW-0812">Transmembrane</keyword>
<keyword evidence="8 9" id="KW-0472">Membrane</keyword>
<dbReference type="PANTHER" id="PTHR30614:SF0">
    <property type="entry name" value="L-CYSTINE TRANSPORT SYSTEM PERMEASE PROTEIN TCYL"/>
    <property type="match status" value="1"/>
</dbReference>
<dbReference type="Pfam" id="PF00528">
    <property type="entry name" value="BPD_transp_1"/>
    <property type="match status" value="1"/>
</dbReference>
<proteinExistence type="inferred from homology"/>
<dbReference type="InterPro" id="IPR010065">
    <property type="entry name" value="AA_ABC_transptr_permease_3TM"/>
</dbReference>
<dbReference type="STRING" id="89524.SAMN05444370_11317"/>
<dbReference type="SUPFAM" id="SSF161098">
    <property type="entry name" value="MetI-like"/>
    <property type="match status" value="1"/>
</dbReference>
<evidence type="ECO:0000256" key="6">
    <source>
        <dbReference type="ARBA" id="ARBA00022970"/>
    </source>
</evidence>
<evidence type="ECO:0000259" key="10">
    <source>
        <dbReference type="PROSITE" id="PS50928"/>
    </source>
</evidence>
<evidence type="ECO:0000256" key="9">
    <source>
        <dbReference type="RuleBase" id="RU363032"/>
    </source>
</evidence>
<evidence type="ECO:0000256" key="4">
    <source>
        <dbReference type="ARBA" id="ARBA00022475"/>
    </source>
</evidence>
<organism evidence="11 12">
    <name type="scientific">Rubrimonas cliftonensis</name>
    <dbReference type="NCBI Taxonomy" id="89524"/>
    <lineage>
        <taxon>Bacteria</taxon>
        <taxon>Pseudomonadati</taxon>
        <taxon>Pseudomonadota</taxon>
        <taxon>Alphaproteobacteria</taxon>
        <taxon>Rhodobacterales</taxon>
        <taxon>Paracoccaceae</taxon>
        <taxon>Rubrimonas</taxon>
    </lineage>
</organism>
<dbReference type="CDD" id="cd06261">
    <property type="entry name" value="TM_PBP2"/>
    <property type="match status" value="1"/>
</dbReference>
<evidence type="ECO:0000256" key="1">
    <source>
        <dbReference type="ARBA" id="ARBA00004429"/>
    </source>
</evidence>
<dbReference type="GO" id="GO:0006865">
    <property type="term" value="P:amino acid transport"/>
    <property type="evidence" value="ECO:0007669"/>
    <property type="project" value="UniProtKB-KW"/>
</dbReference>
<keyword evidence="4" id="KW-1003">Cell membrane</keyword>
<dbReference type="PROSITE" id="PS50928">
    <property type="entry name" value="ABC_TM1"/>
    <property type="match status" value="1"/>
</dbReference>
<name>A0A1H4EB78_9RHOB</name>
<comment type="similarity">
    <text evidence="2">Belongs to the binding-protein-dependent transport system permease family. HisMQ subfamily.</text>
</comment>
<feature type="transmembrane region" description="Helical" evidence="9">
    <location>
        <begin position="20"/>
        <end position="48"/>
    </location>
</feature>
<dbReference type="GO" id="GO:0022857">
    <property type="term" value="F:transmembrane transporter activity"/>
    <property type="evidence" value="ECO:0007669"/>
    <property type="project" value="InterPro"/>
</dbReference>
<dbReference type="Proteomes" id="UP000198703">
    <property type="component" value="Unassembled WGS sequence"/>
</dbReference>
<feature type="transmembrane region" description="Helical" evidence="9">
    <location>
        <begin position="60"/>
        <end position="81"/>
    </location>
</feature>
<protein>
    <submittedName>
        <fullName evidence="11">Amino acid ABC transporter membrane protein 1, PAAT family</fullName>
    </submittedName>
</protein>
<accession>A0A1H4EB78</accession>
<dbReference type="GO" id="GO:0043190">
    <property type="term" value="C:ATP-binding cassette (ABC) transporter complex"/>
    <property type="evidence" value="ECO:0007669"/>
    <property type="project" value="InterPro"/>
</dbReference>
<dbReference type="AlphaFoldDB" id="A0A1H4EB78"/>
<keyword evidence="7 9" id="KW-1133">Transmembrane helix</keyword>
<sequence>MGFADAFLDMAVIARYAPSILSGMGVTLALAVLIVLAGTAAGLALACLRATGSRRLSIPIVIFADVFRALPPLALILLAYFGLPNVGVSLSSFMVLFTVLALVLAAFAEEIFWAGIAATPKGQWEAARSTGLGFRSTLLWVVLPQAARMAVAPLTNRAIAITKMTALGTVIGVPDILNQATTAVSFSGDASPLTLAALAYVAIFLPLVIASRRLERRFQWRRL</sequence>
<keyword evidence="3 9" id="KW-0813">Transport</keyword>
<dbReference type="InterPro" id="IPR043429">
    <property type="entry name" value="ArtM/GltK/GlnP/TcyL/YhdX-like"/>
</dbReference>
<comment type="subcellular location">
    <subcellularLocation>
        <location evidence="1">Cell inner membrane</location>
        <topology evidence="1">Multi-pass membrane protein</topology>
    </subcellularLocation>
    <subcellularLocation>
        <location evidence="9">Cell membrane</location>
        <topology evidence="9">Multi-pass membrane protein</topology>
    </subcellularLocation>
</comment>
<dbReference type="NCBIfam" id="TIGR01726">
    <property type="entry name" value="HEQRo_perm_3TM"/>
    <property type="match status" value="1"/>
</dbReference>
<dbReference type="PANTHER" id="PTHR30614">
    <property type="entry name" value="MEMBRANE COMPONENT OF AMINO ACID ABC TRANSPORTER"/>
    <property type="match status" value="1"/>
</dbReference>
<reference evidence="11 12" key="1">
    <citation type="submission" date="2016-10" db="EMBL/GenBank/DDBJ databases">
        <authorList>
            <person name="de Groot N.N."/>
        </authorList>
    </citation>
    <scope>NUCLEOTIDE SEQUENCE [LARGE SCALE GENOMIC DNA]</scope>
    <source>
        <strain evidence="11 12">DSM 15345</strain>
    </source>
</reference>
<keyword evidence="12" id="KW-1185">Reference proteome</keyword>
<dbReference type="InterPro" id="IPR000515">
    <property type="entry name" value="MetI-like"/>
</dbReference>
<evidence type="ECO:0000256" key="7">
    <source>
        <dbReference type="ARBA" id="ARBA00022989"/>
    </source>
</evidence>
<feature type="domain" description="ABC transmembrane type-1" evidence="10">
    <location>
        <begin position="24"/>
        <end position="211"/>
    </location>
</feature>
<evidence type="ECO:0000256" key="8">
    <source>
        <dbReference type="ARBA" id="ARBA00023136"/>
    </source>
</evidence>
<evidence type="ECO:0000313" key="12">
    <source>
        <dbReference type="Proteomes" id="UP000198703"/>
    </source>
</evidence>
<dbReference type="InterPro" id="IPR035906">
    <property type="entry name" value="MetI-like_sf"/>
</dbReference>
<dbReference type="Gene3D" id="1.10.3720.10">
    <property type="entry name" value="MetI-like"/>
    <property type="match status" value="1"/>
</dbReference>
<keyword evidence="6" id="KW-0029">Amino-acid transport</keyword>
<evidence type="ECO:0000313" key="11">
    <source>
        <dbReference type="EMBL" id="SEA82291.1"/>
    </source>
</evidence>
<evidence type="ECO:0000256" key="2">
    <source>
        <dbReference type="ARBA" id="ARBA00010072"/>
    </source>
</evidence>
<dbReference type="OrthoDB" id="9787841at2"/>
<feature type="transmembrane region" description="Helical" evidence="9">
    <location>
        <begin position="93"/>
        <end position="116"/>
    </location>
</feature>
<dbReference type="RefSeq" id="WP_093255126.1">
    <property type="nucleotide sequence ID" value="NZ_FNQM01000013.1"/>
</dbReference>
<evidence type="ECO:0000256" key="5">
    <source>
        <dbReference type="ARBA" id="ARBA00022692"/>
    </source>
</evidence>
<dbReference type="EMBL" id="FNQM01000013">
    <property type="protein sequence ID" value="SEA82291.1"/>
    <property type="molecule type" value="Genomic_DNA"/>
</dbReference>